<dbReference type="SUPFAM" id="SSF54534">
    <property type="entry name" value="FKBP-like"/>
    <property type="match status" value="1"/>
</dbReference>
<dbReference type="AlphaFoldDB" id="A0A381SI48"/>
<dbReference type="InterPro" id="IPR000297">
    <property type="entry name" value="PPIase_PpiC"/>
</dbReference>
<feature type="non-terminal residue" evidence="2">
    <location>
        <position position="1"/>
    </location>
</feature>
<gene>
    <name evidence="2" type="ORF">METZ01_LOCUS55988</name>
</gene>
<reference evidence="2" key="1">
    <citation type="submission" date="2018-05" db="EMBL/GenBank/DDBJ databases">
        <authorList>
            <person name="Lanie J.A."/>
            <person name="Ng W.-L."/>
            <person name="Kazmierczak K.M."/>
            <person name="Andrzejewski T.M."/>
            <person name="Davidsen T.M."/>
            <person name="Wayne K.J."/>
            <person name="Tettelin H."/>
            <person name="Glass J.I."/>
            <person name="Rusch D."/>
            <person name="Podicherti R."/>
            <person name="Tsui H.-C.T."/>
            <person name="Winkler M.E."/>
        </authorList>
    </citation>
    <scope>NUCLEOTIDE SEQUENCE</scope>
</reference>
<protein>
    <recommendedName>
        <fullName evidence="1">PpiC domain-containing protein</fullName>
    </recommendedName>
</protein>
<dbReference type="Gene3D" id="3.10.50.40">
    <property type="match status" value="1"/>
</dbReference>
<name>A0A381SI48_9ZZZZ</name>
<dbReference type="PROSITE" id="PS50198">
    <property type="entry name" value="PPIC_PPIASE_2"/>
    <property type="match status" value="1"/>
</dbReference>
<evidence type="ECO:0000313" key="2">
    <source>
        <dbReference type="EMBL" id="SVA03134.1"/>
    </source>
</evidence>
<sequence length="88" mass="10215">GWITPTNSPIPAIAEVLGLLEKNECSRPVKSDYGYHLLWVEAVKPGGYPSLETHWVEIEEIALNHKRMIYFQDWVNEARSKFFIDIKK</sequence>
<dbReference type="InterPro" id="IPR046357">
    <property type="entry name" value="PPIase_dom_sf"/>
</dbReference>
<dbReference type="EMBL" id="UINC01003076">
    <property type="protein sequence ID" value="SVA03134.1"/>
    <property type="molecule type" value="Genomic_DNA"/>
</dbReference>
<proteinExistence type="predicted"/>
<dbReference type="GO" id="GO:0003755">
    <property type="term" value="F:peptidyl-prolyl cis-trans isomerase activity"/>
    <property type="evidence" value="ECO:0007669"/>
    <property type="project" value="InterPro"/>
</dbReference>
<organism evidence="2">
    <name type="scientific">marine metagenome</name>
    <dbReference type="NCBI Taxonomy" id="408172"/>
    <lineage>
        <taxon>unclassified sequences</taxon>
        <taxon>metagenomes</taxon>
        <taxon>ecological metagenomes</taxon>
    </lineage>
</organism>
<feature type="domain" description="PpiC" evidence="1">
    <location>
        <begin position="1"/>
        <end position="42"/>
    </location>
</feature>
<dbReference type="Pfam" id="PF13145">
    <property type="entry name" value="Rotamase_2"/>
    <property type="match status" value="1"/>
</dbReference>
<evidence type="ECO:0000259" key="1">
    <source>
        <dbReference type="PROSITE" id="PS50198"/>
    </source>
</evidence>
<accession>A0A381SI48</accession>